<dbReference type="Gene3D" id="3.30.70.1290">
    <property type="entry name" value="Transposase IS200-like"/>
    <property type="match status" value="1"/>
</dbReference>
<accession>A0A2K2H5F6</accession>
<dbReference type="EMBL" id="PPFX01000068">
    <property type="protein sequence ID" value="PNU18566.1"/>
    <property type="molecule type" value="Genomic_DNA"/>
</dbReference>
<dbReference type="RefSeq" id="WP_103116910.1">
    <property type="nucleotide sequence ID" value="NZ_PPFX01000068.1"/>
</dbReference>
<dbReference type="InterPro" id="IPR052715">
    <property type="entry name" value="RAYT_transposase"/>
</dbReference>
<gene>
    <name evidence="2" type="ORF">C2E25_17025</name>
</gene>
<feature type="domain" description="Transposase IS200-like" evidence="1">
    <location>
        <begin position="17"/>
        <end position="127"/>
    </location>
</feature>
<evidence type="ECO:0000259" key="1">
    <source>
        <dbReference type="SMART" id="SM01321"/>
    </source>
</evidence>
<reference evidence="2 3" key="1">
    <citation type="journal article" date="2018" name="Genome Announc.">
        <title>Genome Sequence of Geothermobacter sp. HR-1 Iron Reducer from the Loihi Seamount.</title>
        <authorList>
            <person name="Smith H."/>
            <person name="Abuyen K."/>
            <person name="Tremblay J."/>
            <person name="Savalia P."/>
            <person name="Perez-Rodriguez I."/>
            <person name="Emerson D."/>
            <person name="Tully B."/>
            <person name="Amend J."/>
        </authorList>
    </citation>
    <scope>NUCLEOTIDE SEQUENCE [LARGE SCALE GENOMIC DNA]</scope>
    <source>
        <strain evidence="2 3">HR-1</strain>
    </source>
</reference>
<protein>
    <submittedName>
        <fullName evidence="2">Transposase</fullName>
    </submittedName>
</protein>
<dbReference type="GO" id="GO:0006313">
    <property type="term" value="P:DNA transposition"/>
    <property type="evidence" value="ECO:0007669"/>
    <property type="project" value="InterPro"/>
</dbReference>
<dbReference type="Pfam" id="PF01797">
    <property type="entry name" value="Y1_Tnp"/>
    <property type="match status" value="1"/>
</dbReference>
<dbReference type="PANTHER" id="PTHR36966">
    <property type="entry name" value="REP-ASSOCIATED TYROSINE TRANSPOSASE"/>
    <property type="match status" value="1"/>
</dbReference>
<dbReference type="SUPFAM" id="SSF143422">
    <property type="entry name" value="Transposase IS200-like"/>
    <property type="match status" value="1"/>
</dbReference>
<dbReference type="NCBIfam" id="NF047646">
    <property type="entry name" value="REP_Tyr_transpos"/>
    <property type="match status" value="1"/>
</dbReference>
<sequence>MDEAPHGGNLRKGRVSIPGQTYLVTAVTRGRSKVFTNFDHARTLILTMQRSEREGRVESLAFVIMPDHLHWLFRLQAGTLAELMKQVKGRSAAGTGIPGGIWQKGYHDHALRWDEDLVRVAGYLVANPVRAGLVRNVMDYPHWDGIWFVAENRE</sequence>
<evidence type="ECO:0000313" key="3">
    <source>
        <dbReference type="Proteomes" id="UP000236340"/>
    </source>
</evidence>
<dbReference type="AlphaFoldDB" id="A0A2K2H5F6"/>
<name>A0A2K2H5F6_9BACT</name>
<dbReference type="Proteomes" id="UP000236340">
    <property type="component" value="Unassembled WGS sequence"/>
</dbReference>
<dbReference type="OrthoDB" id="9800147at2"/>
<organism evidence="2 3">
    <name type="scientific">Geothermobacter hydrogeniphilus</name>
    <dbReference type="NCBI Taxonomy" id="1969733"/>
    <lineage>
        <taxon>Bacteria</taxon>
        <taxon>Pseudomonadati</taxon>
        <taxon>Thermodesulfobacteriota</taxon>
        <taxon>Desulfuromonadia</taxon>
        <taxon>Desulfuromonadales</taxon>
        <taxon>Geothermobacteraceae</taxon>
        <taxon>Geothermobacter</taxon>
    </lineage>
</organism>
<proteinExistence type="predicted"/>
<dbReference type="InterPro" id="IPR002686">
    <property type="entry name" value="Transposase_17"/>
</dbReference>
<dbReference type="SMART" id="SM01321">
    <property type="entry name" value="Y1_Tnp"/>
    <property type="match status" value="1"/>
</dbReference>
<dbReference type="PANTHER" id="PTHR36966:SF1">
    <property type="entry name" value="REP-ASSOCIATED TYROSINE TRANSPOSASE"/>
    <property type="match status" value="1"/>
</dbReference>
<dbReference type="InterPro" id="IPR036515">
    <property type="entry name" value="Transposase_17_sf"/>
</dbReference>
<dbReference type="GO" id="GO:0043565">
    <property type="term" value="F:sequence-specific DNA binding"/>
    <property type="evidence" value="ECO:0007669"/>
    <property type="project" value="TreeGrafter"/>
</dbReference>
<evidence type="ECO:0000313" key="2">
    <source>
        <dbReference type="EMBL" id="PNU18566.1"/>
    </source>
</evidence>
<dbReference type="GO" id="GO:0004803">
    <property type="term" value="F:transposase activity"/>
    <property type="evidence" value="ECO:0007669"/>
    <property type="project" value="InterPro"/>
</dbReference>
<comment type="caution">
    <text evidence="2">The sequence shown here is derived from an EMBL/GenBank/DDBJ whole genome shotgun (WGS) entry which is preliminary data.</text>
</comment>